<dbReference type="Proteomes" id="UP000294796">
    <property type="component" value="Unassembled WGS sequence"/>
</dbReference>
<protein>
    <submittedName>
        <fullName evidence="1">Uncharacterized protein</fullName>
    </submittedName>
</protein>
<sequence length="70" mass="7484">MRTPLLPEAFPVGTLFALVDGVPVTESPDGEVLGWDCDAPRPMARHAHPAWTALSELTFRSLVSGDAGPR</sequence>
<reference evidence="1 2" key="1">
    <citation type="submission" date="2019-03" db="EMBL/GenBank/DDBJ databases">
        <title>Luteimonas zhaokaii sp.nov., isolated from the rectal contents of Plateau pika in Yushu, Qinghai Province, China.</title>
        <authorList>
            <person name="Zhang G."/>
        </authorList>
    </citation>
    <scope>NUCLEOTIDE SEQUENCE [LARGE SCALE GENOMIC DNA]</scope>
    <source>
        <strain evidence="1 2">B9</strain>
    </source>
</reference>
<comment type="caution">
    <text evidence="1">The sequence shown here is derived from an EMBL/GenBank/DDBJ whole genome shotgun (WGS) entry which is preliminary data.</text>
</comment>
<proteinExistence type="predicted"/>
<keyword evidence="2" id="KW-1185">Reference proteome</keyword>
<name>A0A4R5U0V0_9GAMM</name>
<organism evidence="1 2">
    <name type="scientific">Luteimonas aestuarii</name>
    <dbReference type="NCBI Taxonomy" id="453837"/>
    <lineage>
        <taxon>Bacteria</taxon>
        <taxon>Pseudomonadati</taxon>
        <taxon>Pseudomonadota</taxon>
        <taxon>Gammaproteobacteria</taxon>
        <taxon>Lysobacterales</taxon>
        <taxon>Lysobacteraceae</taxon>
        <taxon>Luteimonas</taxon>
    </lineage>
</organism>
<accession>A0A4R5U0V0</accession>
<dbReference type="AlphaFoldDB" id="A0A4R5U0V0"/>
<evidence type="ECO:0000313" key="2">
    <source>
        <dbReference type="Proteomes" id="UP000294796"/>
    </source>
</evidence>
<gene>
    <name evidence="1" type="ORF">E2F46_03170</name>
</gene>
<dbReference type="EMBL" id="SMTF01000002">
    <property type="protein sequence ID" value="TDK27218.1"/>
    <property type="molecule type" value="Genomic_DNA"/>
</dbReference>
<evidence type="ECO:0000313" key="1">
    <source>
        <dbReference type="EMBL" id="TDK27218.1"/>
    </source>
</evidence>
<dbReference type="RefSeq" id="WP_133320718.1">
    <property type="nucleotide sequence ID" value="NZ_SMTF01000002.1"/>
</dbReference>